<keyword evidence="1" id="KW-0812">Transmembrane</keyword>
<evidence type="ECO:0000313" key="2">
    <source>
        <dbReference type="EMBL" id="TKC15631.1"/>
    </source>
</evidence>
<keyword evidence="1" id="KW-0472">Membrane</keyword>
<dbReference type="EMBL" id="SWBM01000004">
    <property type="protein sequence ID" value="TKC15631.1"/>
    <property type="molecule type" value="Genomic_DNA"/>
</dbReference>
<accession>A0A4U1D0E5</accession>
<dbReference type="AlphaFoldDB" id="A0A4U1D0E5"/>
<dbReference type="RefSeq" id="WP_136832534.1">
    <property type="nucleotide sequence ID" value="NZ_SWBM01000004.1"/>
</dbReference>
<protein>
    <submittedName>
        <fullName evidence="2">Uncharacterized protein</fullName>
    </submittedName>
</protein>
<feature type="transmembrane region" description="Helical" evidence="1">
    <location>
        <begin position="7"/>
        <end position="28"/>
    </location>
</feature>
<organism evidence="2 3">
    <name type="scientific">Robertmurraya kyonggiensis</name>
    <dbReference type="NCBI Taxonomy" id="1037680"/>
    <lineage>
        <taxon>Bacteria</taxon>
        <taxon>Bacillati</taxon>
        <taxon>Bacillota</taxon>
        <taxon>Bacilli</taxon>
        <taxon>Bacillales</taxon>
        <taxon>Bacillaceae</taxon>
        <taxon>Robertmurraya</taxon>
    </lineage>
</organism>
<proteinExistence type="predicted"/>
<keyword evidence="1" id="KW-1133">Transmembrane helix</keyword>
<reference evidence="2 3" key="1">
    <citation type="journal article" date="2011" name="J. Microbiol.">
        <title>Bacillus kyonggiensis sp. nov., isolated from soil of a lettuce field.</title>
        <authorList>
            <person name="Dong K."/>
            <person name="Lee S."/>
        </authorList>
    </citation>
    <scope>NUCLEOTIDE SEQUENCE [LARGE SCALE GENOMIC DNA]</scope>
    <source>
        <strain evidence="2 3">NB22</strain>
    </source>
</reference>
<comment type="caution">
    <text evidence="2">The sequence shown here is derived from an EMBL/GenBank/DDBJ whole genome shotgun (WGS) entry which is preliminary data.</text>
</comment>
<evidence type="ECO:0000256" key="1">
    <source>
        <dbReference type="SAM" id="Phobius"/>
    </source>
</evidence>
<name>A0A4U1D0E5_9BACI</name>
<dbReference type="OrthoDB" id="2349072at2"/>
<gene>
    <name evidence="2" type="ORF">FA727_16005</name>
</gene>
<evidence type="ECO:0000313" key="3">
    <source>
        <dbReference type="Proteomes" id="UP000307756"/>
    </source>
</evidence>
<keyword evidence="3" id="KW-1185">Reference proteome</keyword>
<sequence>MLKNENGSTLLVVLVMMLVFTVLGLSILSTSIGGAKRTESREEQVTNDLDSIRTLGEAVAFIKEMISSEYNSKNPDMSISQYDNLISDSILGNSFGYQIENITGEYSSINENEDFTRVLQVTSGKYKQIVYITGIPSFLKYAVGSRGILTFNGSTFVEKGNIYANEKLVISNQAKYIYNGESLVENTTYPSVYSENENLLFIENEQIDYCSNNCYRVNEKNEHEKVENHFDSLPINELSRAFQPTAPTFMREENEYVAVDIEKTFKEKLKLAGFLASHVDPYVLEIDEIISQGMASPSVEIVNSFDNIGQSPSINGYLYPTHGEQEVYIDTNSLIMDDKSKWIIVDGNAVIENIGNQLMEVSANILITGDLTIRGDIAFDSTIYVLGDTTINNVNITGYNEGELILLTQGQLEIARINKFRDSNEVNSIKAYLYTNEDAEVYAMGSYLHVEGGIFSKGNLEINAYRGAATDKETHIEFNKGSDNDATASRLIIKNNKKLFLNQSQGLPKIDRLEVVTDLMKKSR</sequence>
<dbReference type="Proteomes" id="UP000307756">
    <property type="component" value="Unassembled WGS sequence"/>
</dbReference>